<dbReference type="EMBL" id="DXCH01000129">
    <property type="protein sequence ID" value="HIZ07183.1"/>
    <property type="molecule type" value="Genomic_DNA"/>
</dbReference>
<comment type="subcellular location">
    <subcellularLocation>
        <location evidence="1">Cell membrane</location>
        <topology evidence="1">Multi-pass membrane protein</topology>
    </subcellularLocation>
</comment>
<feature type="transmembrane region" description="Helical" evidence="14">
    <location>
        <begin position="393"/>
        <end position="413"/>
    </location>
</feature>
<comment type="catalytic activity">
    <reaction evidence="12">
        <text>L-proline(in) + Na(+)(in) = L-proline(out) + Na(+)(out)</text>
        <dbReference type="Rhea" id="RHEA:28967"/>
        <dbReference type="ChEBI" id="CHEBI:29101"/>
        <dbReference type="ChEBI" id="CHEBI:60039"/>
    </reaction>
</comment>
<dbReference type="PROSITE" id="PS50283">
    <property type="entry name" value="NA_SOLUT_SYMP_3"/>
    <property type="match status" value="1"/>
</dbReference>
<comment type="caution">
    <text evidence="15">The sequence shown here is derived from an EMBL/GenBank/DDBJ whole genome shotgun (WGS) entry which is preliminary data.</text>
</comment>
<gene>
    <name evidence="15" type="ORF">IAA08_04515</name>
</gene>
<feature type="transmembrane region" description="Helical" evidence="14">
    <location>
        <begin position="319"/>
        <end position="347"/>
    </location>
</feature>
<keyword evidence="4" id="KW-1003">Cell membrane</keyword>
<feature type="transmembrane region" description="Helical" evidence="14">
    <location>
        <begin position="420"/>
        <end position="437"/>
    </location>
</feature>
<feature type="transmembrane region" description="Helical" evidence="14">
    <location>
        <begin position="271"/>
        <end position="299"/>
    </location>
</feature>
<feature type="transmembrane region" description="Helical" evidence="14">
    <location>
        <begin position="154"/>
        <end position="174"/>
    </location>
</feature>
<keyword evidence="9" id="KW-0406">Ion transport</keyword>
<dbReference type="Gene3D" id="1.20.1730.10">
    <property type="entry name" value="Sodium/glucose cotransporter"/>
    <property type="match status" value="1"/>
</dbReference>
<dbReference type="GO" id="GO:0006814">
    <property type="term" value="P:sodium ion transport"/>
    <property type="evidence" value="ECO:0007669"/>
    <property type="project" value="UniProtKB-KW"/>
</dbReference>
<feature type="transmembrane region" description="Helical" evidence="14">
    <location>
        <begin position="37"/>
        <end position="64"/>
    </location>
</feature>
<accession>A0A9D2IG74</accession>
<feature type="transmembrane region" description="Helical" evidence="14">
    <location>
        <begin position="121"/>
        <end position="148"/>
    </location>
</feature>
<keyword evidence="8" id="KW-0915">Sodium</keyword>
<name>A0A9D2IG74_9FIRM</name>
<evidence type="ECO:0000313" key="15">
    <source>
        <dbReference type="EMBL" id="HIZ07183.1"/>
    </source>
</evidence>
<evidence type="ECO:0000256" key="14">
    <source>
        <dbReference type="SAM" id="Phobius"/>
    </source>
</evidence>
<feature type="transmembrane region" description="Helical" evidence="14">
    <location>
        <begin position="449"/>
        <end position="470"/>
    </location>
</feature>
<organism evidence="15 16">
    <name type="scientific">Candidatus Eubacterium avistercoris</name>
    <dbReference type="NCBI Taxonomy" id="2838567"/>
    <lineage>
        <taxon>Bacteria</taxon>
        <taxon>Bacillati</taxon>
        <taxon>Bacillota</taxon>
        <taxon>Clostridia</taxon>
        <taxon>Eubacteriales</taxon>
        <taxon>Eubacteriaceae</taxon>
        <taxon>Eubacterium</taxon>
    </lineage>
</organism>
<evidence type="ECO:0000256" key="7">
    <source>
        <dbReference type="ARBA" id="ARBA00022989"/>
    </source>
</evidence>
<dbReference type="Pfam" id="PF00474">
    <property type="entry name" value="SSF"/>
    <property type="match status" value="1"/>
</dbReference>
<dbReference type="GO" id="GO:0005886">
    <property type="term" value="C:plasma membrane"/>
    <property type="evidence" value="ECO:0007669"/>
    <property type="project" value="UniProtKB-SubCell"/>
</dbReference>
<dbReference type="InterPro" id="IPR001734">
    <property type="entry name" value="Na/solute_symporter"/>
</dbReference>
<feature type="transmembrane region" description="Helical" evidence="14">
    <location>
        <begin position="368"/>
        <end position="387"/>
    </location>
</feature>
<dbReference type="InterPro" id="IPR050277">
    <property type="entry name" value="Sodium:Solute_Symporter"/>
</dbReference>
<evidence type="ECO:0000256" key="11">
    <source>
        <dbReference type="ARBA" id="ARBA00023201"/>
    </source>
</evidence>
<keyword evidence="5 14" id="KW-0812">Transmembrane</keyword>
<evidence type="ECO:0000256" key="12">
    <source>
        <dbReference type="ARBA" id="ARBA00033708"/>
    </source>
</evidence>
<evidence type="ECO:0000256" key="10">
    <source>
        <dbReference type="ARBA" id="ARBA00023136"/>
    </source>
</evidence>
<dbReference type="PANTHER" id="PTHR48086">
    <property type="entry name" value="SODIUM/PROLINE SYMPORTER-RELATED"/>
    <property type="match status" value="1"/>
</dbReference>
<comment type="similarity">
    <text evidence="2 13">Belongs to the sodium:solute symporter (SSF) (TC 2.A.21) family.</text>
</comment>
<feature type="transmembrane region" description="Helical" evidence="14">
    <location>
        <begin position="6"/>
        <end position="25"/>
    </location>
</feature>
<sequence>MNWGILAFVIIYEVLTVLVVGAIIARKNKQASEEGNFAFAGNGLPTAQVGVTLALTMLGSAHIWGTCENAASMGAIAVWFGIGCTVMMIVITQITGPWVRKIGTATIPDLFGKLFGSKMRILTACVMGPLVFGCLCLETQCVAVTFVACTGWPYMVGAIVGGAFGIFYVLLAGMKEVSWLNMINAVFMYGALIVALIAMFVCLPGNGWADVEQNINAMGNGWMLDIFGNKDLIISFAIPTIFCTSMFQGVSQMGLQTCIAAKDVKSVKKSIWLAGPVNGLFCIIPALLGIAALALGYLSQAGSAMFMTPAMLLEVLPHWVVALICASFLGALLSTFAMTSLCPATIFAYDLYGGLYKPEASEKEKTRVMRIMIVIVGILAIALSSFQPAVVTTINWIFTWGVPMFVMLVIGLCWKRNTKAAVITYIVSWIANVIWVTCGLMDKLEMTNFHQVYLCTIISVALGLILTAVLPGSKPGYFRLSKEEREAC</sequence>
<protein>
    <submittedName>
        <fullName evidence="15">Sodium:solute symporter family protein</fullName>
    </submittedName>
</protein>
<feature type="transmembrane region" description="Helical" evidence="14">
    <location>
        <begin position="232"/>
        <end position="250"/>
    </location>
</feature>
<feature type="transmembrane region" description="Helical" evidence="14">
    <location>
        <begin position="186"/>
        <end position="209"/>
    </location>
</feature>
<evidence type="ECO:0000256" key="6">
    <source>
        <dbReference type="ARBA" id="ARBA00022847"/>
    </source>
</evidence>
<reference evidence="15" key="2">
    <citation type="submission" date="2021-04" db="EMBL/GenBank/DDBJ databases">
        <authorList>
            <person name="Gilroy R."/>
        </authorList>
    </citation>
    <scope>NUCLEOTIDE SEQUENCE</scope>
    <source>
        <strain evidence="15">CHK192-9172</strain>
    </source>
</reference>
<keyword evidence="3" id="KW-0813">Transport</keyword>
<evidence type="ECO:0000256" key="8">
    <source>
        <dbReference type="ARBA" id="ARBA00023053"/>
    </source>
</evidence>
<keyword evidence="10 14" id="KW-0472">Membrane</keyword>
<evidence type="ECO:0000256" key="4">
    <source>
        <dbReference type="ARBA" id="ARBA00022475"/>
    </source>
</evidence>
<keyword evidence="7 14" id="KW-1133">Transmembrane helix</keyword>
<proteinExistence type="inferred from homology"/>
<dbReference type="CDD" id="cd10322">
    <property type="entry name" value="SLC5sbd"/>
    <property type="match status" value="1"/>
</dbReference>
<feature type="transmembrane region" description="Helical" evidence="14">
    <location>
        <begin position="70"/>
        <end position="91"/>
    </location>
</feature>
<evidence type="ECO:0000256" key="3">
    <source>
        <dbReference type="ARBA" id="ARBA00022448"/>
    </source>
</evidence>
<evidence type="ECO:0000256" key="13">
    <source>
        <dbReference type="RuleBase" id="RU362091"/>
    </source>
</evidence>
<evidence type="ECO:0000256" key="5">
    <source>
        <dbReference type="ARBA" id="ARBA00022692"/>
    </source>
</evidence>
<keyword evidence="11" id="KW-0739">Sodium transport</keyword>
<evidence type="ECO:0000313" key="16">
    <source>
        <dbReference type="Proteomes" id="UP000824024"/>
    </source>
</evidence>
<dbReference type="PANTHER" id="PTHR48086:SF3">
    <property type="entry name" value="SODIUM_PROLINE SYMPORTER"/>
    <property type="match status" value="1"/>
</dbReference>
<evidence type="ECO:0000256" key="2">
    <source>
        <dbReference type="ARBA" id="ARBA00006434"/>
    </source>
</evidence>
<dbReference type="Proteomes" id="UP000824024">
    <property type="component" value="Unassembled WGS sequence"/>
</dbReference>
<keyword evidence="6" id="KW-0769">Symport</keyword>
<dbReference type="InterPro" id="IPR038377">
    <property type="entry name" value="Na/Glc_symporter_sf"/>
</dbReference>
<reference evidence="15" key="1">
    <citation type="journal article" date="2021" name="PeerJ">
        <title>Extensive microbial diversity within the chicken gut microbiome revealed by metagenomics and culture.</title>
        <authorList>
            <person name="Gilroy R."/>
            <person name="Ravi A."/>
            <person name="Getino M."/>
            <person name="Pursley I."/>
            <person name="Horton D.L."/>
            <person name="Alikhan N.F."/>
            <person name="Baker D."/>
            <person name="Gharbi K."/>
            <person name="Hall N."/>
            <person name="Watson M."/>
            <person name="Adriaenssens E.M."/>
            <person name="Foster-Nyarko E."/>
            <person name="Jarju S."/>
            <person name="Secka A."/>
            <person name="Antonio M."/>
            <person name="Oren A."/>
            <person name="Chaudhuri R.R."/>
            <person name="La Ragione R."/>
            <person name="Hildebrand F."/>
            <person name="Pallen M.J."/>
        </authorList>
    </citation>
    <scope>NUCLEOTIDE SEQUENCE</scope>
    <source>
        <strain evidence="15">CHK192-9172</strain>
    </source>
</reference>
<evidence type="ECO:0000256" key="1">
    <source>
        <dbReference type="ARBA" id="ARBA00004651"/>
    </source>
</evidence>
<dbReference type="AlphaFoldDB" id="A0A9D2IG74"/>
<evidence type="ECO:0000256" key="9">
    <source>
        <dbReference type="ARBA" id="ARBA00023065"/>
    </source>
</evidence>
<dbReference type="GO" id="GO:0015293">
    <property type="term" value="F:symporter activity"/>
    <property type="evidence" value="ECO:0007669"/>
    <property type="project" value="UniProtKB-KW"/>
</dbReference>